<sequence>MSKIFSRADFSDSRTDCSFFCSAELQIHPGMNISRMQIVSRCLDLNHGPPFNAGIPFVPEYLEKKGRKRSTSEGRDQRFLDRYDKGWVKKIKQKMREGKN</sequence>
<gene>
    <name evidence="1" type="ORF">AVEN_181828_1</name>
</gene>
<name>A0A4Y2EWD5_ARAVE</name>
<accession>A0A4Y2EWD5</accession>
<comment type="caution">
    <text evidence="1">The sequence shown here is derived from an EMBL/GenBank/DDBJ whole genome shotgun (WGS) entry which is preliminary data.</text>
</comment>
<evidence type="ECO:0000313" key="2">
    <source>
        <dbReference type="Proteomes" id="UP000499080"/>
    </source>
</evidence>
<proteinExistence type="predicted"/>
<keyword evidence="2" id="KW-1185">Reference proteome</keyword>
<dbReference type="EMBL" id="BGPR01000737">
    <property type="protein sequence ID" value="GBM33582.1"/>
    <property type="molecule type" value="Genomic_DNA"/>
</dbReference>
<organism evidence="1 2">
    <name type="scientific">Araneus ventricosus</name>
    <name type="common">Orbweaver spider</name>
    <name type="synonym">Epeira ventricosa</name>
    <dbReference type="NCBI Taxonomy" id="182803"/>
    <lineage>
        <taxon>Eukaryota</taxon>
        <taxon>Metazoa</taxon>
        <taxon>Ecdysozoa</taxon>
        <taxon>Arthropoda</taxon>
        <taxon>Chelicerata</taxon>
        <taxon>Arachnida</taxon>
        <taxon>Araneae</taxon>
        <taxon>Araneomorphae</taxon>
        <taxon>Entelegynae</taxon>
        <taxon>Araneoidea</taxon>
        <taxon>Araneidae</taxon>
        <taxon>Araneus</taxon>
    </lineage>
</organism>
<reference evidence="1 2" key="1">
    <citation type="journal article" date="2019" name="Sci. Rep.">
        <title>Orb-weaving spider Araneus ventricosus genome elucidates the spidroin gene catalogue.</title>
        <authorList>
            <person name="Kono N."/>
            <person name="Nakamura H."/>
            <person name="Ohtoshi R."/>
            <person name="Moran D.A.P."/>
            <person name="Shinohara A."/>
            <person name="Yoshida Y."/>
            <person name="Fujiwara M."/>
            <person name="Mori M."/>
            <person name="Tomita M."/>
            <person name="Arakawa K."/>
        </authorList>
    </citation>
    <scope>NUCLEOTIDE SEQUENCE [LARGE SCALE GENOMIC DNA]</scope>
</reference>
<dbReference type="Proteomes" id="UP000499080">
    <property type="component" value="Unassembled WGS sequence"/>
</dbReference>
<protein>
    <submittedName>
        <fullName evidence="1">Uncharacterized protein</fullName>
    </submittedName>
</protein>
<evidence type="ECO:0000313" key="1">
    <source>
        <dbReference type="EMBL" id="GBM33582.1"/>
    </source>
</evidence>
<dbReference type="AlphaFoldDB" id="A0A4Y2EWD5"/>